<dbReference type="RefSeq" id="WP_167082936.1">
    <property type="nucleotide sequence ID" value="NZ_BAAADC010000001.1"/>
</dbReference>
<keyword evidence="8 9" id="KW-0472">Membrane</keyword>
<keyword evidence="11" id="KW-1185">Reference proteome</keyword>
<evidence type="ECO:0000256" key="2">
    <source>
        <dbReference type="ARBA" id="ARBA00004760"/>
    </source>
</evidence>
<evidence type="ECO:0000256" key="3">
    <source>
        <dbReference type="ARBA" id="ARBA00004991"/>
    </source>
</evidence>
<dbReference type="EMBL" id="JAASRM010000001">
    <property type="protein sequence ID" value="NIK88791.1"/>
    <property type="molecule type" value="Genomic_DNA"/>
</dbReference>
<dbReference type="GO" id="GO:0008120">
    <property type="term" value="F:ceramide glucosyltransferase activity"/>
    <property type="evidence" value="ECO:0007669"/>
    <property type="project" value="UniProtKB-EC"/>
</dbReference>
<comment type="caution">
    <text evidence="10">The sequence shown here is derived from an EMBL/GenBank/DDBJ whole genome shotgun (WGS) entry which is preliminary data.</text>
</comment>
<evidence type="ECO:0000313" key="10">
    <source>
        <dbReference type="EMBL" id="NIK88791.1"/>
    </source>
</evidence>
<dbReference type="SUPFAM" id="SSF53448">
    <property type="entry name" value="Nucleotide-diphospho-sugar transferases"/>
    <property type="match status" value="1"/>
</dbReference>
<evidence type="ECO:0000256" key="5">
    <source>
        <dbReference type="ARBA" id="ARBA00022679"/>
    </source>
</evidence>
<evidence type="ECO:0000256" key="4">
    <source>
        <dbReference type="ARBA" id="ARBA00022676"/>
    </source>
</evidence>
<comment type="pathway">
    <text evidence="3">Sphingolipid metabolism.</text>
</comment>
<comment type="pathway">
    <text evidence="2">Lipid metabolism; sphingolipid metabolism.</text>
</comment>
<evidence type="ECO:0000256" key="9">
    <source>
        <dbReference type="SAM" id="Phobius"/>
    </source>
</evidence>
<dbReference type="NCBIfam" id="TIGR03472">
    <property type="entry name" value="HpnI"/>
    <property type="match status" value="1"/>
</dbReference>
<reference evidence="10 11" key="1">
    <citation type="submission" date="2020-03" db="EMBL/GenBank/DDBJ databases">
        <title>Genomic Encyclopedia of Type Strains, Phase IV (KMG-IV): sequencing the most valuable type-strain genomes for metagenomic binning, comparative biology and taxonomic classification.</title>
        <authorList>
            <person name="Goeker M."/>
        </authorList>
    </citation>
    <scope>NUCLEOTIDE SEQUENCE [LARGE SCALE GENOMIC DNA]</scope>
    <source>
        <strain evidence="10 11">DSM 19867</strain>
    </source>
</reference>
<sequence>MTVLPILSWLLILAAFAGAGYALVAAGFAGRFKASAIAPLTEYPSITILKPLHGDEPGLEENLASFFVQDYPAPFEIVFGVQDPNDAALAVVERLKARFPNINTITVVDGARAGTNPKVANLLNMEKAIRHQVIVLSDADIAVEADYLRRIASALAPEDVGGVTCLYTGFAAAGRVSQLSAMGASYQFLPNVIMGLGLKMAQPCFGSTIAFKRSLFESWGGFLPFKDQLADDHAMGMAVRNAGLILAIPPFAVRHAAVETGWGEWFTHELRWMRTIRTVDPGGHAGSFITHAFPLSLLGLIVALAAQSGPLDAAWGAVVATLLARVMLKWRLDAIFGKPAGPFWLLPFRDVFSFCVFLTSLFGGAVVWQNERLAVLKDGALKARS</sequence>
<dbReference type="InterPro" id="IPR017835">
    <property type="entry name" value="Hopen-assoc_HpnI"/>
</dbReference>
<comment type="subcellular location">
    <subcellularLocation>
        <location evidence="1">Membrane</location>
        <topology evidence="1">Multi-pass membrane protein</topology>
    </subcellularLocation>
</comment>
<protein>
    <submittedName>
        <fullName evidence="10">Ceramide glucosyltransferase</fullName>
        <ecNumber evidence="10">2.4.1.80</ecNumber>
    </submittedName>
</protein>
<dbReference type="InterPro" id="IPR029044">
    <property type="entry name" value="Nucleotide-diphossugar_trans"/>
</dbReference>
<organism evidence="10 11">
    <name type="scientific">Rhizomicrobium palustre</name>
    <dbReference type="NCBI Taxonomy" id="189966"/>
    <lineage>
        <taxon>Bacteria</taxon>
        <taxon>Pseudomonadati</taxon>
        <taxon>Pseudomonadota</taxon>
        <taxon>Alphaproteobacteria</taxon>
        <taxon>Micropepsales</taxon>
        <taxon>Micropepsaceae</taxon>
        <taxon>Rhizomicrobium</taxon>
    </lineage>
</organism>
<proteinExistence type="predicted"/>
<evidence type="ECO:0000256" key="7">
    <source>
        <dbReference type="ARBA" id="ARBA00022989"/>
    </source>
</evidence>
<evidence type="ECO:0000256" key="8">
    <source>
        <dbReference type="ARBA" id="ARBA00023136"/>
    </source>
</evidence>
<evidence type="ECO:0000256" key="1">
    <source>
        <dbReference type="ARBA" id="ARBA00004141"/>
    </source>
</evidence>
<dbReference type="CDD" id="cd02520">
    <property type="entry name" value="Glucosylceramide_synthase"/>
    <property type="match status" value="1"/>
</dbReference>
<keyword evidence="5 10" id="KW-0808">Transferase</keyword>
<dbReference type="GO" id="GO:0006679">
    <property type="term" value="P:glucosylceramide biosynthetic process"/>
    <property type="evidence" value="ECO:0007669"/>
    <property type="project" value="TreeGrafter"/>
</dbReference>
<dbReference type="PANTHER" id="PTHR12726:SF0">
    <property type="entry name" value="CERAMIDE GLUCOSYLTRANSFERASE"/>
    <property type="match status" value="1"/>
</dbReference>
<dbReference type="Proteomes" id="UP000570514">
    <property type="component" value="Unassembled WGS sequence"/>
</dbReference>
<dbReference type="AlphaFoldDB" id="A0A846N0B0"/>
<evidence type="ECO:0000256" key="6">
    <source>
        <dbReference type="ARBA" id="ARBA00022692"/>
    </source>
</evidence>
<feature type="transmembrane region" description="Helical" evidence="9">
    <location>
        <begin position="351"/>
        <end position="368"/>
    </location>
</feature>
<dbReference type="GO" id="GO:0016020">
    <property type="term" value="C:membrane"/>
    <property type="evidence" value="ECO:0007669"/>
    <property type="project" value="UniProtKB-SubCell"/>
</dbReference>
<evidence type="ECO:0000313" key="11">
    <source>
        <dbReference type="Proteomes" id="UP000570514"/>
    </source>
</evidence>
<feature type="transmembrane region" description="Helical" evidence="9">
    <location>
        <begin position="288"/>
        <end position="306"/>
    </location>
</feature>
<accession>A0A846N0B0</accession>
<dbReference type="Gene3D" id="3.90.550.10">
    <property type="entry name" value="Spore Coat Polysaccharide Biosynthesis Protein SpsA, Chain A"/>
    <property type="match status" value="1"/>
</dbReference>
<keyword evidence="6 9" id="KW-0812">Transmembrane</keyword>
<dbReference type="Pfam" id="PF13506">
    <property type="entry name" value="Glyco_transf_21"/>
    <property type="match status" value="1"/>
</dbReference>
<dbReference type="PANTHER" id="PTHR12726">
    <property type="entry name" value="CERAMIDE GLUCOSYLTRANSFERASE"/>
    <property type="match status" value="1"/>
</dbReference>
<name>A0A846N0B0_9PROT</name>
<dbReference type="EC" id="2.4.1.80" evidence="10"/>
<keyword evidence="7 9" id="KW-1133">Transmembrane helix</keyword>
<keyword evidence="4 10" id="KW-0328">Glycosyltransferase</keyword>
<dbReference type="InterPro" id="IPR025993">
    <property type="entry name" value="Ceramide_glucosylTrfase"/>
</dbReference>
<gene>
    <name evidence="10" type="ORF">FHS83_002109</name>
</gene>